<keyword evidence="2" id="KW-1185">Reference proteome</keyword>
<dbReference type="SUPFAM" id="SSF141571">
    <property type="entry name" value="Pentapeptide repeat-like"/>
    <property type="match status" value="1"/>
</dbReference>
<organism evidence="1 2">
    <name type="scientific">Aetokthonos hydrillicola Thurmond2011</name>
    <dbReference type="NCBI Taxonomy" id="2712845"/>
    <lineage>
        <taxon>Bacteria</taxon>
        <taxon>Bacillati</taxon>
        <taxon>Cyanobacteriota</taxon>
        <taxon>Cyanophyceae</taxon>
        <taxon>Nostocales</taxon>
        <taxon>Hapalosiphonaceae</taxon>
        <taxon>Aetokthonos</taxon>
    </lineage>
</organism>
<evidence type="ECO:0000313" key="2">
    <source>
        <dbReference type="Proteomes" id="UP000667802"/>
    </source>
</evidence>
<sequence length="169" mass="17986">MNKTNLRRLTNWLVTTAFVVLVATFSLLDQPIANAQTQTPSITTPSPSFPITSVPANVRRLLDTGECVGCNLIGAHLKDANLQGASLENANLQNADLERANLQGTNLQAANLQGADLGKANIVGANLRGANLFDADLEKANLTDANLEGANLQQADLEDVIRPQGFLIQ</sequence>
<accession>A0AAP5MAL2</accession>
<dbReference type="Pfam" id="PF00805">
    <property type="entry name" value="Pentapeptide"/>
    <property type="match status" value="2"/>
</dbReference>
<comment type="caution">
    <text evidence="1">The sequence shown here is derived from an EMBL/GenBank/DDBJ whole genome shotgun (WGS) entry which is preliminary data.</text>
</comment>
<dbReference type="PANTHER" id="PTHR14136:SF17">
    <property type="entry name" value="BTB_POZ DOMAIN-CONTAINING PROTEIN KCTD9"/>
    <property type="match status" value="1"/>
</dbReference>
<dbReference type="PANTHER" id="PTHR14136">
    <property type="entry name" value="BTB_POZ DOMAIN-CONTAINING PROTEIN KCTD9"/>
    <property type="match status" value="1"/>
</dbReference>
<protein>
    <submittedName>
        <fullName evidence="1">Pentapeptide repeat-containing protein</fullName>
    </submittedName>
</protein>
<dbReference type="RefSeq" id="WP_208343661.1">
    <property type="nucleotide sequence ID" value="NZ_CAWQFN010000356.1"/>
</dbReference>
<dbReference type="AlphaFoldDB" id="A0AAP5MAL2"/>
<dbReference type="InterPro" id="IPR001646">
    <property type="entry name" value="5peptide_repeat"/>
</dbReference>
<dbReference type="Gene3D" id="2.160.20.80">
    <property type="entry name" value="E3 ubiquitin-protein ligase SopA"/>
    <property type="match status" value="1"/>
</dbReference>
<dbReference type="InterPro" id="IPR051082">
    <property type="entry name" value="Pentapeptide-BTB/POZ_domain"/>
</dbReference>
<gene>
    <name evidence="1" type="ORF">G7B40_020640</name>
</gene>
<reference evidence="2" key="1">
    <citation type="journal article" date="2021" name="Science">
        <title>Hunting the eagle killer: A cyanobacterial neurotoxin causes vacuolar myelinopathy.</title>
        <authorList>
            <person name="Breinlinger S."/>
            <person name="Phillips T.J."/>
            <person name="Haram B.N."/>
            <person name="Mares J."/>
            <person name="Martinez Yerena J.A."/>
            <person name="Hrouzek P."/>
            <person name="Sobotka R."/>
            <person name="Henderson W.M."/>
            <person name="Schmieder P."/>
            <person name="Williams S.M."/>
            <person name="Lauderdale J.D."/>
            <person name="Wilde H.D."/>
            <person name="Gerrin W."/>
            <person name="Kust A."/>
            <person name="Washington J.W."/>
            <person name="Wagner C."/>
            <person name="Geier B."/>
            <person name="Liebeke M."/>
            <person name="Enke H."/>
            <person name="Niedermeyer T.H.J."/>
            <person name="Wilde S.B."/>
        </authorList>
    </citation>
    <scope>NUCLEOTIDE SEQUENCE [LARGE SCALE GENOMIC DNA]</scope>
    <source>
        <strain evidence="2">Thurmond2011</strain>
    </source>
</reference>
<dbReference type="Proteomes" id="UP000667802">
    <property type="component" value="Unassembled WGS sequence"/>
</dbReference>
<dbReference type="EMBL" id="JAALHA020000010">
    <property type="protein sequence ID" value="MDR9896957.1"/>
    <property type="molecule type" value="Genomic_DNA"/>
</dbReference>
<proteinExistence type="predicted"/>
<evidence type="ECO:0000313" key="1">
    <source>
        <dbReference type="EMBL" id="MDR9896957.1"/>
    </source>
</evidence>
<name>A0AAP5MAL2_9CYAN</name>